<dbReference type="AlphaFoldDB" id="A0A5C5X9D7"/>
<evidence type="ECO:0000313" key="1">
    <source>
        <dbReference type="EMBL" id="TWT59757.1"/>
    </source>
</evidence>
<sequence>MKPSELNRSIARVTGESLTTIQRLGFELISREDSESAESESRLPQFIDWDEEEGRDWLTEFEQAMSVPAYV</sequence>
<proteinExistence type="predicted"/>
<dbReference type="RefSeq" id="WP_146501953.1">
    <property type="nucleotide sequence ID" value="NZ_SJPG01000001.1"/>
</dbReference>
<gene>
    <name evidence="1" type="ORF">Pan54_04670</name>
</gene>
<accession>A0A5C5X9D7</accession>
<dbReference type="EMBL" id="SJPG01000001">
    <property type="protein sequence ID" value="TWT59757.1"/>
    <property type="molecule type" value="Genomic_DNA"/>
</dbReference>
<organism evidence="1 2">
    <name type="scientific">Rubinisphaera italica</name>
    <dbReference type="NCBI Taxonomy" id="2527969"/>
    <lineage>
        <taxon>Bacteria</taxon>
        <taxon>Pseudomonadati</taxon>
        <taxon>Planctomycetota</taxon>
        <taxon>Planctomycetia</taxon>
        <taxon>Planctomycetales</taxon>
        <taxon>Planctomycetaceae</taxon>
        <taxon>Rubinisphaera</taxon>
    </lineage>
</organism>
<protein>
    <submittedName>
        <fullName evidence="1">Uncharacterized protein</fullName>
    </submittedName>
</protein>
<name>A0A5C5X9D7_9PLAN</name>
<comment type="caution">
    <text evidence="1">The sequence shown here is derived from an EMBL/GenBank/DDBJ whole genome shotgun (WGS) entry which is preliminary data.</text>
</comment>
<evidence type="ECO:0000313" key="2">
    <source>
        <dbReference type="Proteomes" id="UP000316095"/>
    </source>
</evidence>
<reference evidence="1 2" key="1">
    <citation type="submission" date="2019-02" db="EMBL/GenBank/DDBJ databases">
        <title>Deep-cultivation of Planctomycetes and their phenomic and genomic characterization uncovers novel biology.</title>
        <authorList>
            <person name="Wiegand S."/>
            <person name="Jogler M."/>
            <person name="Boedeker C."/>
            <person name="Pinto D."/>
            <person name="Vollmers J."/>
            <person name="Rivas-Marin E."/>
            <person name="Kohn T."/>
            <person name="Peeters S.H."/>
            <person name="Heuer A."/>
            <person name="Rast P."/>
            <person name="Oberbeckmann S."/>
            <person name="Bunk B."/>
            <person name="Jeske O."/>
            <person name="Meyerdierks A."/>
            <person name="Storesund J.E."/>
            <person name="Kallscheuer N."/>
            <person name="Luecker S."/>
            <person name="Lage O.M."/>
            <person name="Pohl T."/>
            <person name="Merkel B.J."/>
            <person name="Hornburger P."/>
            <person name="Mueller R.-W."/>
            <person name="Bruemmer F."/>
            <person name="Labrenz M."/>
            <person name="Spormann A.M."/>
            <person name="Op Den Camp H."/>
            <person name="Overmann J."/>
            <person name="Amann R."/>
            <person name="Jetten M.S.M."/>
            <person name="Mascher T."/>
            <person name="Medema M.H."/>
            <person name="Devos D.P."/>
            <person name="Kaster A.-K."/>
            <person name="Ovreas L."/>
            <person name="Rohde M."/>
            <person name="Galperin M.Y."/>
            <person name="Jogler C."/>
        </authorList>
    </citation>
    <scope>NUCLEOTIDE SEQUENCE [LARGE SCALE GENOMIC DNA]</scope>
    <source>
        <strain evidence="1 2">Pan54</strain>
    </source>
</reference>
<keyword evidence="2" id="KW-1185">Reference proteome</keyword>
<dbReference type="Proteomes" id="UP000316095">
    <property type="component" value="Unassembled WGS sequence"/>
</dbReference>